<name>A0ABC8RFB3_9AQUA</name>
<reference evidence="2 3" key="1">
    <citation type="submission" date="2024-02" db="EMBL/GenBank/DDBJ databases">
        <authorList>
            <person name="Vignale AGUSTIN F."/>
            <person name="Sosa J E."/>
            <person name="Modenutti C."/>
        </authorList>
    </citation>
    <scope>NUCLEOTIDE SEQUENCE [LARGE SCALE GENOMIC DNA]</scope>
</reference>
<dbReference type="EMBL" id="CAUOFW020001166">
    <property type="protein sequence ID" value="CAK9141699.1"/>
    <property type="molecule type" value="Genomic_DNA"/>
</dbReference>
<dbReference type="AlphaFoldDB" id="A0ABC8RFB3"/>
<evidence type="ECO:0000313" key="2">
    <source>
        <dbReference type="EMBL" id="CAK9141699.1"/>
    </source>
</evidence>
<comment type="caution">
    <text evidence="2">The sequence shown here is derived from an EMBL/GenBank/DDBJ whole genome shotgun (WGS) entry which is preliminary data.</text>
</comment>
<proteinExistence type="predicted"/>
<dbReference type="Proteomes" id="UP001642360">
    <property type="component" value="Unassembled WGS sequence"/>
</dbReference>
<accession>A0ABC8RFB3</accession>
<sequence length="68" mass="7734">MYEYNDSDFGGYMPRQDFLPTPMVDDLPSLGKYDSLFLDSDEIAVEEEDMNTSESGTNGLQHHNGIRK</sequence>
<protein>
    <submittedName>
        <fullName evidence="2">Uncharacterized protein</fullName>
    </submittedName>
</protein>
<gene>
    <name evidence="2" type="ORF">ILEXP_LOCUS9292</name>
</gene>
<evidence type="ECO:0000256" key="1">
    <source>
        <dbReference type="SAM" id="MobiDB-lite"/>
    </source>
</evidence>
<feature type="region of interest" description="Disordered" evidence="1">
    <location>
        <begin position="47"/>
        <end position="68"/>
    </location>
</feature>
<feature type="compositionally biased region" description="Polar residues" evidence="1">
    <location>
        <begin position="52"/>
        <end position="61"/>
    </location>
</feature>
<organism evidence="2 3">
    <name type="scientific">Ilex paraguariensis</name>
    <name type="common">yerba mate</name>
    <dbReference type="NCBI Taxonomy" id="185542"/>
    <lineage>
        <taxon>Eukaryota</taxon>
        <taxon>Viridiplantae</taxon>
        <taxon>Streptophyta</taxon>
        <taxon>Embryophyta</taxon>
        <taxon>Tracheophyta</taxon>
        <taxon>Spermatophyta</taxon>
        <taxon>Magnoliopsida</taxon>
        <taxon>eudicotyledons</taxon>
        <taxon>Gunneridae</taxon>
        <taxon>Pentapetalae</taxon>
        <taxon>asterids</taxon>
        <taxon>campanulids</taxon>
        <taxon>Aquifoliales</taxon>
        <taxon>Aquifoliaceae</taxon>
        <taxon>Ilex</taxon>
    </lineage>
</organism>
<feature type="non-terminal residue" evidence="2">
    <location>
        <position position="68"/>
    </location>
</feature>
<evidence type="ECO:0000313" key="3">
    <source>
        <dbReference type="Proteomes" id="UP001642360"/>
    </source>
</evidence>
<keyword evidence="3" id="KW-1185">Reference proteome</keyword>